<evidence type="ECO:0000313" key="2">
    <source>
        <dbReference type="EMBL" id="PBK79287.1"/>
    </source>
</evidence>
<dbReference type="AlphaFoldDB" id="A0A2H3CRC1"/>
<evidence type="ECO:0000313" key="3">
    <source>
        <dbReference type="Proteomes" id="UP000217790"/>
    </source>
</evidence>
<protein>
    <submittedName>
        <fullName evidence="2">Uncharacterized protein</fullName>
    </submittedName>
</protein>
<dbReference type="Proteomes" id="UP000217790">
    <property type="component" value="Unassembled WGS sequence"/>
</dbReference>
<keyword evidence="3" id="KW-1185">Reference proteome</keyword>
<feature type="region of interest" description="Disordered" evidence="1">
    <location>
        <begin position="27"/>
        <end position="55"/>
    </location>
</feature>
<organism evidence="2 3">
    <name type="scientific">Armillaria gallica</name>
    <name type="common">Bulbous honey fungus</name>
    <name type="synonym">Armillaria bulbosa</name>
    <dbReference type="NCBI Taxonomy" id="47427"/>
    <lineage>
        <taxon>Eukaryota</taxon>
        <taxon>Fungi</taxon>
        <taxon>Dikarya</taxon>
        <taxon>Basidiomycota</taxon>
        <taxon>Agaricomycotina</taxon>
        <taxon>Agaricomycetes</taxon>
        <taxon>Agaricomycetidae</taxon>
        <taxon>Agaricales</taxon>
        <taxon>Marasmiineae</taxon>
        <taxon>Physalacriaceae</taxon>
        <taxon>Armillaria</taxon>
    </lineage>
</organism>
<proteinExistence type="predicted"/>
<reference evidence="3" key="1">
    <citation type="journal article" date="2017" name="Nat. Ecol. Evol.">
        <title>Genome expansion and lineage-specific genetic innovations in the forest pathogenic fungi Armillaria.</title>
        <authorList>
            <person name="Sipos G."/>
            <person name="Prasanna A.N."/>
            <person name="Walter M.C."/>
            <person name="O'Connor E."/>
            <person name="Balint B."/>
            <person name="Krizsan K."/>
            <person name="Kiss B."/>
            <person name="Hess J."/>
            <person name="Varga T."/>
            <person name="Slot J."/>
            <person name="Riley R."/>
            <person name="Boka B."/>
            <person name="Rigling D."/>
            <person name="Barry K."/>
            <person name="Lee J."/>
            <person name="Mihaltcheva S."/>
            <person name="LaButti K."/>
            <person name="Lipzen A."/>
            <person name="Waldron R."/>
            <person name="Moloney N.M."/>
            <person name="Sperisen C."/>
            <person name="Kredics L."/>
            <person name="Vagvoelgyi C."/>
            <person name="Patrignani A."/>
            <person name="Fitzpatrick D."/>
            <person name="Nagy I."/>
            <person name="Doyle S."/>
            <person name="Anderson J.B."/>
            <person name="Grigoriev I.V."/>
            <person name="Gueldener U."/>
            <person name="Muensterkoetter M."/>
            <person name="Nagy L.G."/>
        </authorList>
    </citation>
    <scope>NUCLEOTIDE SEQUENCE [LARGE SCALE GENOMIC DNA]</scope>
    <source>
        <strain evidence="3">Ar21-2</strain>
    </source>
</reference>
<gene>
    <name evidence="2" type="ORF">ARMGADRAFT_158332</name>
</gene>
<dbReference type="EMBL" id="KZ293791">
    <property type="protein sequence ID" value="PBK79287.1"/>
    <property type="molecule type" value="Genomic_DNA"/>
</dbReference>
<dbReference type="InParanoid" id="A0A2H3CRC1"/>
<sequence length="114" mass="12068">MREEILISLISTAAALGSTLRCRRIPPTSMPSSVIRRAGPRTRRSEQRAAGRRMTTDVSGTLLAISLGLLGSTAARRRAGKVNTGRPVARLDVRTSCVEISNLVGPGVSLLLGC</sequence>
<evidence type="ECO:0000256" key="1">
    <source>
        <dbReference type="SAM" id="MobiDB-lite"/>
    </source>
</evidence>
<name>A0A2H3CRC1_ARMGA</name>
<accession>A0A2H3CRC1</accession>